<evidence type="ECO:0000313" key="7">
    <source>
        <dbReference type="Proteomes" id="UP000007819"/>
    </source>
</evidence>
<name>A0A8R2JPR9_ACYPI</name>
<dbReference type="GO" id="GO:0010468">
    <property type="term" value="P:regulation of gene expression"/>
    <property type="evidence" value="ECO:0007669"/>
    <property type="project" value="TreeGrafter"/>
</dbReference>
<dbReference type="PANTHER" id="PTHR46040:SF3">
    <property type="entry name" value="HIGH MOBILITY GROUP PROTEIN 2"/>
    <property type="match status" value="1"/>
</dbReference>
<feature type="compositionally biased region" description="Polar residues" evidence="4">
    <location>
        <begin position="1"/>
        <end position="15"/>
    </location>
</feature>
<dbReference type="AlphaFoldDB" id="A0A8R2JPR9"/>
<protein>
    <recommendedName>
        <fullName evidence="5">HMG box domain-containing protein</fullName>
    </recommendedName>
</protein>
<dbReference type="CDD" id="cd21980">
    <property type="entry name" value="HMG-box_HMG20"/>
    <property type="match status" value="1"/>
</dbReference>
<dbReference type="PROSITE" id="PS50118">
    <property type="entry name" value="HMG_BOX_2"/>
    <property type="match status" value="1"/>
</dbReference>
<feature type="DNA-binding region" description="HMG box" evidence="3">
    <location>
        <begin position="48"/>
        <end position="116"/>
    </location>
</feature>
<dbReference type="GO" id="GO:0005634">
    <property type="term" value="C:nucleus"/>
    <property type="evidence" value="ECO:0007669"/>
    <property type="project" value="UniProtKB-UniRule"/>
</dbReference>
<evidence type="ECO:0000256" key="1">
    <source>
        <dbReference type="ARBA" id="ARBA00023125"/>
    </source>
</evidence>
<dbReference type="InterPro" id="IPR009071">
    <property type="entry name" value="HMG_box_dom"/>
</dbReference>
<feature type="region of interest" description="Disordered" evidence="4">
    <location>
        <begin position="1"/>
        <end position="23"/>
    </location>
</feature>
<dbReference type="Gene3D" id="1.10.30.10">
    <property type="entry name" value="High mobility group box domain"/>
    <property type="match status" value="1"/>
</dbReference>
<dbReference type="EnsemblMetazoa" id="XM_029488188.1">
    <property type="protein sequence ID" value="XP_029344048.1"/>
    <property type="gene ID" value="LOC100159860"/>
</dbReference>
<evidence type="ECO:0000256" key="2">
    <source>
        <dbReference type="ARBA" id="ARBA00023242"/>
    </source>
</evidence>
<accession>A0A8R2JPR9</accession>
<dbReference type="OrthoDB" id="3213154at2759"/>
<dbReference type="GO" id="GO:0003677">
    <property type="term" value="F:DNA binding"/>
    <property type="evidence" value="ECO:0007669"/>
    <property type="project" value="UniProtKB-UniRule"/>
</dbReference>
<dbReference type="PANTHER" id="PTHR46040">
    <property type="entry name" value="HIGH MOBILITY GROUP PROTEIN 2"/>
    <property type="match status" value="1"/>
</dbReference>
<keyword evidence="2 3" id="KW-0539">Nucleus</keyword>
<evidence type="ECO:0000256" key="4">
    <source>
        <dbReference type="SAM" id="MobiDB-lite"/>
    </source>
</evidence>
<proteinExistence type="predicted"/>
<reference evidence="6" key="2">
    <citation type="submission" date="2022-06" db="UniProtKB">
        <authorList>
            <consortium name="EnsemblMetazoa"/>
        </authorList>
    </citation>
    <scope>IDENTIFICATION</scope>
</reference>
<dbReference type="InterPro" id="IPR051965">
    <property type="entry name" value="ChromReg_NeuronalGeneExpr"/>
</dbReference>
<dbReference type="Pfam" id="PF00505">
    <property type="entry name" value="HMG_box"/>
    <property type="match status" value="1"/>
</dbReference>
<feature type="domain" description="HMG box" evidence="5">
    <location>
        <begin position="48"/>
        <end position="116"/>
    </location>
</feature>
<evidence type="ECO:0000313" key="6">
    <source>
        <dbReference type="EnsemblMetazoa" id="XP_029344048.1"/>
    </source>
</evidence>
<sequence>MFDSGNTRTMDQSGQEDVFIENGMSEKVDKNNVKGKKRIKCLRDKTAPRLPHSGYIQFLNDRRAQFRFENPNLPFAEITKVLATEWNQLPADKKQQYLLATGQERVKYIEELAAYKKTDAYRNFI</sequence>
<reference evidence="7" key="1">
    <citation type="submission" date="2010-06" db="EMBL/GenBank/DDBJ databases">
        <authorList>
            <person name="Jiang H."/>
            <person name="Abraham K."/>
            <person name="Ali S."/>
            <person name="Alsbrooks S.L."/>
            <person name="Anim B.N."/>
            <person name="Anosike U.S."/>
            <person name="Attaway T."/>
            <person name="Bandaranaike D.P."/>
            <person name="Battles P.K."/>
            <person name="Bell S.N."/>
            <person name="Bell A.V."/>
            <person name="Beltran B."/>
            <person name="Bickham C."/>
            <person name="Bustamante Y."/>
            <person name="Caleb T."/>
            <person name="Canada A."/>
            <person name="Cardenas V."/>
            <person name="Carter K."/>
            <person name="Chacko J."/>
            <person name="Chandrabose M.N."/>
            <person name="Chavez D."/>
            <person name="Chavez A."/>
            <person name="Chen L."/>
            <person name="Chu H.-S."/>
            <person name="Claassen K.J."/>
            <person name="Cockrell R."/>
            <person name="Collins M."/>
            <person name="Cooper J.A."/>
            <person name="Cree A."/>
            <person name="Curry S.M."/>
            <person name="Da Y."/>
            <person name="Dao M.D."/>
            <person name="Das B."/>
            <person name="Davila M.-L."/>
            <person name="Davy-Carroll L."/>
            <person name="Denson S."/>
            <person name="Dinh H."/>
            <person name="Ebong V.E."/>
            <person name="Edwards J.R."/>
            <person name="Egan A."/>
            <person name="El-Daye J."/>
            <person name="Escobedo L."/>
            <person name="Fernandez S."/>
            <person name="Fernando P.R."/>
            <person name="Flagg N."/>
            <person name="Forbes L.D."/>
            <person name="Fowler R.G."/>
            <person name="Fu Q."/>
            <person name="Gabisi R.A."/>
            <person name="Ganer J."/>
            <person name="Garbino Pronczuk A."/>
            <person name="Garcia R.M."/>
            <person name="Garner T."/>
            <person name="Garrett T.E."/>
            <person name="Gonzalez D.A."/>
            <person name="Hamid H."/>
            <person name="Hawkins E.S."/>
            <person name="Hirani K."/>
            <person name="Hogues M.E."/>
            <person name="Hollins B."/>
            <person name="Hsiao C.-H."/>
            <person name="Jabil R."/>
            <person name="James M.L."/>
            <person name="Jhangiani S.N."/>
            <person name="Johnson B."/>
            <person name="Johnson Q."/>
            <person name="Joshi V."/>
            <person name="Kalu J.B."/>
            <person name="Kam C."/>
            <person name="Kashfia A."/>
            <person name="Keebler J."/>
            <person name="Kisamo H."/>
            <person name="Kovar C.L."/>
            <person name="Lago L.A."/>
            <person name="Lai C.-Y."/>
            <person name="Laidlaw J."/>
            <person name="Lara F."/>
            <person name="Le T.-K."/>
            <person name="Lee S.L."/>
            <person name="Legall F.H."/>
            <person name="Lemon S.J."/>
            <person name="Lewis L.R."/>
            <person name="Li B."/>
            <person name="Liu Y."/>
            <person name="Liu Y.-S."/>
            <person name="Lopez J."/>
            <person name="Lozado R.J."/>
            <person name="Lu J."/>
            <person name="Madu R.C."/>
            <person name="Maheshwari M."/>
            <person name="Maheshwari R."/>
            <person name="Malloy K."/>
            <person name="Martinez E."/>
            <person name="Mathew T."/>
            <person name="Mercado I.C."/>
            <person name="Mercado C."/>
            <person name="Meyer B."/>
            <person name="Montgomery K."/>
            <person name="Morgan M.B."/>
            <person name="Munidasa M."/>
            <person name="Nazareth L.V."/>
            <person name="Nelson J."/>
            <person name="Ng B.M."/>
            <person name="Nguyen N.B."/>
            <person name="Nguyen P.Q."/>
            <person name="Nguyen T."/>
            <person name="Obregon M."/>
            <person name="Okwuonu G.O."/>
            <person name="Onwere C.G."/>
            <person name="Orozco G."/>
            <person name="Parra A."/>
            <person name="Patel S."/>
            <person name="Patil S."/>
            <person name="Perez A."/>
            <person name="Perez Y."/>
            <person name="Pham C."/>
            <person name="Primus E.L."/>
            <person name="Pu L.-L."/>
            <person name="Puazo M."/>
            <person name="Qin X."/>
            <person name="Quiroz J.B."/>
            <person name="Reese J."/>
            <person name="Richards S."/>
            <person name="Rives C.M."/>
            <person name="Robberts R."/>
            <person name="Ruiz S.J."/>
            <person name="Ruiz M.J."/>
            <person name="Santibanez J."/>
            <person name="Schneider B.W."/>
            <person name="Sisson I."/>
            <person name="Smith M."/>
            <person name="Sodergren E."/>
            <person name="Song X.-Z."/>
            <person name="Song B.B."/>
            <person name="Summersgill H."/>
            <person name="Thelus R."/>
            <person name="Thornton R.D."/>
            <person name="Trejos Z.Y."/>
            <person name="Usmani K."/>
            <person name="Vattathil S."/>
            <person name="Villasana D."/>
            <person name="Walker D.L."/>
            <person name="Wang S."/>
            <person name="Wang K."/>
            <person name="White C.S."/>
            <person name="Williams A.C."/>
            <person name="Williamson J."/>
            <person name="Wilson K."/>
            <person name="Woghiren I.O."/>
            <person name="Woodworth J.R."/>
            <person name="Worley K.C."/>
            <person name="Wright R.A."/>
            <person name="Wu W."/>
            <person name="Young L."/>
            <person name="Zhang L."/>
            <person name="Zhang J."/>
            <person name="Zhu Y."/>
            <person name="Muzny D.M."/>
            <person name="Weinstock G."/>
            <person name="Gibbs R.A."/>
        </authorList>
    </citation>
    <scope>NUCLEOTIDE SEQUENCE [LARGE SCALE GENOMIC DNA]</scope>
    <source>
        <strain evidence="7">LSR1</strain>
    </source>
</reference>
<gene>
    <name evidence="6" type="primary">100159860</name>
</gene>
<organism evidence="6 7">
    <name type="scientific">Acyrthosiphon pisum</name>
    <name type="common">Pea aphid</name>
    <dbReference type="NCBI Taxonomy" id="7029"/>
    <lineage>
        <taxon>Eukaryota</taxon>
        <taxon>Metazoa</taxon>
        <taxon>Ecdysozoa</taxon>
        <taxon>Arthropoda</taxon>
        <taxon>Hexapoda</taxon>
        <taxon>Insecta</taxon>
        <taxon>Pterygota</taxon>
        <taxon>Neoptera</taxon>
        <taxon>Paraneoptera</taxon>
        <taxon>Hemiptera</taxon>
        <taxon>Sternorrhyncha</taxon>
        <taxon>Aphidomorpha</taxon>
        <taxon>Aphidoidea</taxon>
        <taxon>Aphididae</taxon>
        <taxon>Macrosiphini</taxon>
        <taxon>Acyrthosiphon</taxon>
    </lineage>
</organism>
<dbReference type="InterPro" id="IPR036910">
    <property type="entry name" value="HMG_box_dom_sf"/>
</dbReference>
<keyword evidence="7" id="KW-1185">Reference proteome</keyword>
<dbReference type="SUPFAM" id="SSF47095">
    <property type="entry name" value="HMG-box"/>
    <property type="match status" value="1"/>
</dbReference>
<dbReference type="Proteomes" id="UP000007819">
    <property type="component" value="Chromosome A1"/>
</dbReference>
<dbReference type="SMART" id="SM00398">
    <property type="entry name" value="HMG"/>
    <property type="match status" value="1"/>
</dbReference>
<keyword evidence="1 3" id="KW-0238">DNA-binding</keyword>
<evidence type="ECO:0000259" key="5">
    <source>
        <dbReference type="PROSITE" id="PS50118"/>
    </source>
</evidence>
<evidence type="ECO:0000256" key="3">
    <source>
        <dbReference type="PROSITE-ProRule" id="PRU00267"/>
    </source>
</evidence>